<dbReference type="Pfam" id="PF00126">
    <property type="entry name" value="HTH_1"/>
    <property type="match status" value="1"/>
</dbReference>
<dbReference type="AlphaFoldDB" id="A0A6I6F9Q6"/>
<dbReference type="PRINTS" id="PR00039">
    <property type="entry name" value="HTHLYSR"/>
</dbReference>
<evidence type="ECO:0000256" key="3">
    <source>
        <dbReference type="ARBA" id="ARBA00023125"/>
    </source>
</evidence>
<dbReference type="RefSeq" id="WP_156690765.1">
    <property type="nucleotide sequence ID" value="NZ_CP034279.1"/>
</dbReference>
<comment type="similarity">
    <text evidence="1">Belongs to the LysR transcriptional regulatory family.</text>
</comment>
<dbReference type="Gene3D" id="3.40.190.290">
    <property type="match status" value="1"/>
</dbReference>
<evidence type="ECO:0000256" key="4">
    <source>
        <dbReference type="ARBA" id="ARBA00023163"/>
    </source>
</evidence>
<reference evidence="6 7" key="1">
    <citation type="submission" date="2018-12" db="EMBL/GenBank/DDBJ databases">
        <title>Complete genome sequence of Streptomyces ficellus NRRL8067, the producer of ficellomycin, feldamycin and nojirimycin.</title>
        <authorList>
            <person name="Zhang H."/>
            <person name="Yue R."/>
            <person name="Liu Y."/>
            <person name="Li M."/>
            <person name="Mu H."/>
            <person name="Zhang J."/>
        </authorList>
    </citation>
    <scope>NUCLEOTIDE SEQUENCE [LARGE SCALE GENOMIC DNA]</scope>
    <source>
        <strain evidence="6 7">NRRL 8067</strain>
    </source>
</reference>
<dbReference type="SUPFAM" id="SSF46785">
    <property type="entry name" value="Winged helix' DNA-binding domain"/>
    <property type="match status" value="1"/>
</dbReference>
<dbReference type="GO" id="GO:0005829">
    <property type="term" value="C:cytosol"/>
    <property type="evidence" value="ECO:0007669"/>
    <property type="project" value="TreeGrafter"/>
</dbReference>
<evidence type="ECO:0000313" key="6">
    <source>
        <dbReference type="EMBL" id="QGV76942.1"/>
    </source>
</evidence>
<dbReference type="OrthoDB" id="3181812at2"/>
<evidence type="ECO:0000256" key="2">
    <source>
        <dbReference type="ARBA" id="ARBA00023015"/>
    </source>
</evidence>
<dbReference type="InterPro" id="IPR000847">
    <property type="entry name" value="LysR_HTH_N"/>
</dbReference>
<dbReference type="PROSITE" id="PS50931">
    <property type="entry name" value="HTH_LYSR"/>
    <property type="match status" value="1"/>
</dbReference>
<dbReference type="InterPro" id="IPR036388">
    <property type="entry name" value="WH-like_DNA-bd_sf"/>
</dbReference>
<name>A0A6I6F9Q6_9ACTN</name>
<dbReference type="PANTHER" id="PTHR30419:SF31">
    <property type="entry name" value="BLR3139 PROTEIN"/>
    <property type="match status" value="1"/>
</dbReference>
<dbReference type="KEGG" id="sfic:EIZ62_00685"/>
<dbReference type="Pfam" id="PF03466">
    <property type="entry name" value="LysR_substrate"/>
    <property type="match status" value="1"/>
</dbReference>
<dbReference type="GO" id="GO:0003677">
    <property type="term" value="F:DNA binding"/>
    <property type="evidence" value="ECO:0007669"/>
    <property type="project" value="UniProtKB-KW"/>
</dbReference>
<gene>
    <name evidence="6" type="ORF">EIZ62_00685</name>
</gene>
<dbReference type="EMBL" id="CP034279">
    <property type="protein sequence ID" value="QGV76942.1"/>
    <property type="molecule type" value="Genomic_DNA"/>
</dbReference>
<dbReference type="Gene3D" id="1.10.10.10">
    <property type="entry name" value="Winged helix-like DNA-binding domain superfamily/Winged helix DNA-binding domain"/>
    <property type="match status" value="1"/>
</dbReference>
<dbReference type="InterPro" id="IPR005119">
    <property type="entry name" value="LysR_subst-bd"/>
</dbReference>
<keyword evidence="4" id="KW-0804">Transcription</keyword>
<keyword evidence="2" id="KW-0805">Transcription regulation</keyword>
<dbReference type="Proteomes" id="UP000422572">
    <property type="component" value="Chromosome"/>
</dbReference>
<dbReference type="FunFam" id="1.10.10.10:FF:000001">
    <property type="entry name" value="LysR family transcriptional regulator"/>
    <property type="match status" value="1"/>
</dbReference>
<evidence type="ECO:0000313" key="7">
    <source>
        <dbReference type="Proteomes" id="UP000422572"/>
    </source>
</evidence>
<dbReference type="SUPFAM" id="SSF53850">
    <property type="entry name" value="Periplasmic binding protein-like II"/>
    <property type="match status" value="1"/>
</dbReference>
<proteinExistence type="inferred from homology"/>
<feature type="domain" description="HTH lysR-type" evidence="5">
    <location>
        <begin position="1"/>
        <end position="58"/>
    </location>
</feature>
<dbReference type="GO" id="GO:0003700">
    <property type="term" value="F:DNA-binding transcription factor activity"/>
    <property type="evidence" value="ECO:0007669"/>
    <property type="project" value="InterPro"/>
</dbReference>
<organism evidence="6 7">
    <name type="scientific">Streptomyces ficellus</name>
    <dbReference type="NCBI Taxonomy" id="1977088"/>
    <lineage>
        <taxon>Bacteria</taxon>
        <taxon>Bacillati</taxon>
        <taxon>Actinomycetota</taxon>
        <taxon>Actinomycetes</taxon>
        <taxon>Kitasatosporales</taxon>
        <taxon>Streptomycetaceae</taxon>
        <taxon>Streptomyces</taxon>
    </lineage>
</organism>
<sequence length="297" mass="32121">MELRHLEHFVAVAEERNVTRAAARLHLAQSGLSVSVRALERELGAELFVRTARGVDLTDAGRALLREARRTLDSAAAAREAVARVRDVVAGTLRVGTEQCMGAADPFGTLMEFGARHPSVDVHVEQAGSSLLLERLRQGRLDVAFVAGPGDSSGLRLRELAREPMVLLCAPEHRLAGAREEPVEPAALAEEVFVDLRPHWGSRQVADAAFDAAGVRRVIAMQLDDVHKLLEVVGRGPAVAVVPRSVADKDQARGLRWRALTTSLVWEVSVAWPAHSRPSAAVRALLESPRVGGDRRG</sequence>
<dbReference type="InterPro" id="IPR050950">
    <property type="entry name" value="HTH-type_LysR_regulators"/>
</dbReference>
<keyword evidence="3" id="KW-0238">DNA-binding</keyword>
<protein>
    <submittedName>
        <fullName evidence="6">LysR family transcriptional regulator</fullName>
    </submittedName>
</protein>
<evidence type="ECO:0000259" key="5">
    <source>
        <dbReference type="PROSITE" id="PS50931"/>
    </source>
</evidence>
<accession>A0A6I6F9Q6</accession>
<keyword evidence="7" id="KW-1185">Reference proteome</keyword>
<dbReference type="PANTHER" id="PTHR30419">
    <property type="entry name" value="HTH-TYPE TRANSCRIPTIONAL REGULATOR YBHD"/>
    <property type="match status" value="1"/>
</dbReference>
<dbReference type="InterPro" id="IPR036390">
    <property type="entry name" value="WH_DNA-bd_sf"/>
</dbReference>
<evidence type="ECO:0000256" key="1">
    <source>
        <dbReference type="ARBA" id="ARBA00009437"/>
    </source>
</evidence>